<protein>
    <submittedName>
        <fullName evidence="2">Uncharacterized protein</fullName>
    </submittedName>
</protein>
<organism evidence="2 3">
    <name type="scientific">Wuchereria bancrofti</name>
    <dbReference type="NCBI Taxonomy" id="6293"/>
    <lineage>
        <taxon>Eukaryota</taxon>
        <taxon>Metazoa</taxon>
        <taxon>Ecdysozoa</taxon>
        <taxon>Nematoda</taxon>
        <taxon>Chromadorea</taxon>
        <taxon>Rhabditida</taxon>
        <taxon>Spirurina</taxon>
        <taxon>Spiruromorpha</taxon>
        <taxon>Filarioidea</taxon>
        <taxon>Onchocercidae</taxon>
        <taxon>Wuchereria</taxon>
    </lineage>
</organism>
<proteinExistence type="predicted"/>
<dbReference type="InParanoid" id="A0A3P7ETA6"/>
<evidence type="ECO:0000313" key="2">
    <source>
        <dbReference type="EMBL" id="VDM19419.1"/>
    </source>
</evidence>
<keyword evidence="3" id="KW-1185">Reference proteome</keyword>
<accession>A0A3P7ETA6</accession>
<evidence type="ECO:0000313" key="3">
    <source>
        <dbReference type="Proteomes" id="UP000270924"/>
    </source>
</evidence>
<gene>
    <name evidence="2" type="ORF">WBA_LOCUS10545</name>
</gene>
<dbReference type="AlphaFoldDB" id="A0A3P7ETA6"/>
<feature type="compositionally biased region" description="Low complexity" evidence="1">
    <location>
        <begin position="171"/>
        <end position="190"/>
    </location>
</feature>
<feature type="region of interest" description="Disordered" evidence="1">
    <location>
        <begin position="1"/>
        <end position="31"/>
    </location>
</feature>
<sequence>FSSPHRPEPSLSRRVRSISEASRGSRGKSLIDDPQAMADLQHEFLDNLRERGFDVEEKVIEHPENNSRVSIREAAESGLLDVITGDIVHPTSGRRYSIPRAVHMKMMTPDAAKRMMETLNICVEELGQIPLVESVSVSPSESGVKVYTKTVSWRGQPSELRQTTDPLGPYTTYTSSTSSTTMRTSDLFPQ</sequence>
<dbReference type="InterPro" id="IPR035915">
    <property type="entry name" value="Plakin_repeat_sf"/>
</dbReference>
<evidence type="ECO:0000256" key="1">
    <source>
        <dbReference type="SAM" id="MobiDB-lite"/>
    </source>
</evidence>
<dbReference type="SUPFAM" id="SSF75399">
    <property type="entry name" value="Plakin repeat"/>
    <property type="match status" value="1"/>
</dbReference>
<dbReference type="EMBL" id="UYWW01012185">
    <property type="protein sequence ID" value="VDM19419.1"/>
    <property type="molecule type" value="Genomic_DNA"/>
</dbReference>
<name>A0A3P7ETA6_WUCBA</name>
<reference evidence="2 3" key="1">
    <citation type="submission" date="2018-11" db="EMBL/GenBank/DDBJ databases">
        <authorList>
            <consortium name="Pathogen Informatics"/>
        </authorList>
    </citation>
    <scope>NUCLEOTIDE SEQUENCE [LARGE SCALE GENOMIC DNA]</scope>
</reference>
<feature type="region of interest" description="Disordered" evidence="1">
    <location>
        <begin position="156"/>
        <end position="190"/>
    </location>
</feature>
<dbReference type="Proteomes" id="UP000270924">
    <property type="component" value="Unassembled WGS sequence"/>
</dbReference>
<feature type="compositionally biased region" description="Polar residues" evidence="1">
    <location>
        <begin position="156"/>
        <end position="165"/>
    </location>
</feature>
<feature type="non-terminal residue" evidence="2">
    <location>
        <position position="1"/>
    </location>
</feature>
<dbReference type="Gene3D" id="3.90.1290.10">
    <property type="entry name" value="Plakin repeat"/>
    <property type="match status" value="1"/>
</dbReference>
<dbReference type="OrthoDB" id="2250192at2759"/>